<name>A0ABY5Y2F9_9BACT</name>
<keyword evidence="2" id="KW-1185">Reference proteome</keyword>
<dbReference type="RefSeq" id="WP_334315968.1">
    <property type="nucleotide sequence ID" value="NZ_CP065938.1"/>
</dbReference>
<gene>
    <name evidence="1" type="ORF">JBF11_03360</name>
</gene>
<evidence type="ECO:0000313" key="1">
    <source>
        <dbReference type="EMBL" id="UWX06363.1"/>
    </source>
</evidence>
<sequence length="118" mass="13313">MGVQGVYECNGGSQALRNKEFVNRNAEMWHKVKEWLKAGGSIPDDSALCDQLTNREYGYDNTSRLQLKKKDDMKKRGLSSPDRADALALTFYADVASNYLPHAPVLHAAKTEYDLWSM</sequence>
<protein>
    <submittedName>
        <fullName evidence="1">Uncharacterized protein</fullName>
    </submittedName>
</protein>
<dbReference type="Proteomes" id="UP001058120">
    <property type="component" value="Chromosome"/>
</dbReference>
<accession>A0ABY5Y2F9</accession>
<proteinExistence type="predicted"/>
<evidence type="ECO:0000313" key="2">
    <source>
        <dbReference type="Proteomes" id="UP001058120"/>
    </source>
</evidence>
<organism evidence="1 2">
    <name type="scientific">Taurinivorans muris</name>
    <dbReference type="NCBI Taxonomy" id="2787751"/>
    <lineage>
        <taxon>Bacteria</taxon>
        <taxon>Pseudomonadati</taxon>
        <taxon>Thermodesulfobacteriota</taxon>
        <taxon>Desulfovibrionia</taxon>
        <taxon>Desulfovibrionales</taxon>
        <taxon>Desulfovibrionaceae</taxon>
        <taxon>Taurinivorans</taxon>
    </lineage>
</organism>
<reference evidence="1" key="1">
    <citation type="submission" date="2020-12" db="EMBL/GenBank/DDBJ databases">
        <title>Taurinivorans muris gen. nov., sp. nov., fundamental and realized metabolic niche of a ubiquitous sulfidogenic bacterium in the murine intestine.</title>
        <authorList>
            <person name="Ye H."/>
            <person name="Hanson B.T."/>
            <person name="Loy A."/>
        </authorList>
    </citation>
    <scope>NUCLEOTIDE SEQUENCE</scope>
    <source>
        <strain evidence="1">LT0009</strain>
    </source>
</reference>
<dbReference type="Gene3D" id="3.30.420.240">
    <property type="match status" value="1"/>
</dbReference>
<dbReference type="EMBL" id="CP065938">
    <property type="protein sequence ID" value="UWX06363.1"/>
    <property type="molecule type" value="Genomic_DNA"/>
</dbReference>